<evidence type="ECO:0000313" key="4">
    <source>
        <dbReference type="Proteomes" id="UP000297635"/>
    </source>
</evidence>
<dbReference type="InterPro" id="IPR027385">
    <property type="entry name" value="Beta-barrel_OMP"/>
</dbReference>
<evidence type="ECO:0000313" key="3">
    <source>
        <dbReference type="EMBL" id="TGG39405.1"/>
    </source>
</evidence>
<dbReference type="AlphaFoldDB" id="A0A4Z0V6E0"/>
<evidence type="ECO:0000259" key="2">
    <source>
        <dbReference type="Pfam" id="PF13505"/>
    </source>
</evidence>
<proteinExistence type="predicted"/>
<organism evidence="3 4">
    <name type="scientific">Duncaniella freteri</name>
    <dbReference type="NCBI Taxonomy" id="2530391"/>
    <lineage>
        <taxon>Bacteria</taxon>
        <taxon>Pseudomonadati</taxon>
        <taxon>Bacteroidota</taxon>
        <taxon>Bacteroidia</taxon>
        <taxon>Bacteroidales</taxon>
        <taxon>Muribaculaceae</taxon>
        <taxon>Duncaniella</taxon>
    </lineage>
</organism>
<dbReference type="RefSeq" id="WP_135469937.1">
    <property type="nucleotide sequence ID" value="NZ_CASJDB010000008.1"/>
</dbReference>
<dbReference type="EMBL" id="SJSA01000001">
    <property type="protein sequence ID" value="TGG39405.1"/>
    <property type="molecule type" value="Genomic_DNA"/>
</dbReference>
<dbReference type="Pfam" id="PF13505">
    <property type="entry name" value="OMP_b-brl"/>
    <property type="match status" value="1"/>
</dbReference>
<sequence length="206" mass="23055">MKRSLTALLIAFVAFIAVPVVNAQMRWGASAGINVNSMKFKQDLFQVSQGVGESLGVRGEMMFPGIGFGIELGLYYQQQGSTLHLGDKKIWASQGYGNERIYLHNVSIPFNLKFKWTRMQGLEDYVAPFVFGGPVLQIQAGHSKCDAIKYSGGDVELCAGLGFEVLKRWQIAASYTWGMTYVLKTVQLDDVSARNRTWDVRLTYFF</sequence>
<reference evidence="3 4" key="1">
    <citation type="submission" date="2019-02" db="EMBL/GenBank/DDBJ databases">
        <title>Isolation and identification of novel species under the genus Muribaculum.</title>
        <authorList>
            <person name="Miyake S."/>
            <person name="Ding Y."/>
            <person name="Low A."/>
            <person name="Soh M."/>
            <person name="Seedorf H."/>
        </authorList>
    </citation>
    <scope>NUCLEOTIDE SEQUENCE [LARGE SCALE GENOMIC DNA]</scope>
    <source>
        <strain evidence="3 4">TLL-A3</strain>
    </source>
</reference>
<dbReference type="SUPFAM" id="SSF56925">
    <property type="entry name" value="OMPA-like"/>
    <property type="match status" value="1"/>
</dbReference>
<keyword evidence="4" id="KW-1185">Reference proteome</keyword>
<keyword evidence="1" id="KW-0732">Signal</keyword>
<comment type="caution">
    <text evidence="3">The sequence shown here is derived from an EMBL/GenBank/DDBJ whole genome shotgun (WGS) entry which is preliminary data.</text>
</comment>
<name>A0A4Z0V6E0_9BACT</name>
<evidence type="ECO:0000256" key="1">
    <source>
        <dbReference type="ARBA" id="ARBA00022729"/>
    </source>
</evidence>
<dbReference type="GeneID" id="82148403"/>
<feature type="domain" description="Outer membrane protein beta-barrel" evidence="2">
    <location>
        <begin position="9"/>
        <end position="206"/>
    </location>
</feature>
<dbReference type="Proteomes" id="UP000297635">
    <property type="component" value="Unassembled WGS sequence"/>
</dbReference>
<dbReference type="InterPro" id="IPR011250">
    <property type="entry name" value="OMP/PagP_B-barrel"/>
</dbReference>
<gene>
    <name evidence="3" type="ORF">EZ315_01280</name>
</gene>
<protein>
    <submittedName>
        <fullName evidence="3">Porin family protein</fullName>
    </submittedName>
</protein>
<accession>A0A4Z0V6E0</accession>